<keyword evidence="2" id="KW-0805">Transcription regulation</keyword>
<evidence type="ECO:0000256" key="4">
    <source>
        <dbReference type="ARBA" id="ARBA00023125"/>
    </source>
</evidence>
<comment type="similarity">
    <text evidence="1">Belongs to the sigma-70 factor family. ECF subfamily.</text>
</comment>
<dbReference type="InterPro" id="IPR007627">
    <property type="entry name" value="RNA_pol_sigma70_r2"/>
</dbReference>
<dbReference type="GO" id="GO:0003677">
    <property type="term" value="F:DNA binding"/>
    <property type="evidence" value="ECO:0007669"/>
    <property type="project" value="UniProtKB-KW"/>
</dbReference>
<evidence type="ECO:0000256" key="2">
    <source>
        <dbReference type="ARBA" id="ARBA00023015"/>
    </source>
</evidence>
<protein>
    <submittedName>
        <fullName evidence="8">RNA polymerase</fullName>
    </submittedName>
</protein>
<comment type="caution">
    <text evidence="8">The sequence shown here is derived from an EMBL/GenBank/DDBJ whole genome shotgun (WGS) entry which is preliminary data.</text>
</comment>
<evidence type="ECO:0000313" key="9">
    <source>
        <dbReference type="Proteomes" id="UP001165079"/>
    </source>
</evidence>
<proteinExistence type="inferred from homology"/>
<dbReference type="InterPro" id="IPR036388">
    <property type="entry name" value="WH-like_DNA-bd_sf"/>
</dbReference>
<dbReference type="InterPro" id="IPR013325">
    <property type="entry name" value="RNA_pol_sigma_r2"/>
</dbReference>
<evidence type="ECO:0000259" key="7">
    <source>
        <dbReference type="Pfam" id="PF08281"/>
    </source>
</evidence>
<keyword evidence="3" id="KW-0731">Sigma factor</keyword>
<dbReference type="Gene3D" id="1.10.1740.10">
    <property type="match status" value="1"/>
</dbReference>
<dbReference type="InterPro" id="IPR013324">
    <property type="entry name" value="RNA_pol_sigma_r3/r4-like"/>
</dbReference>
<dbReference type="InterPro" id="IPR014284">
    <property type="entry name" value="RNA_pol_sigma-70_dom"/>
</dbReference>
<keyword evidence="5" id="KW-0804">Transcription</keyword>
<dbReference type="InterPro" id="IPR013249">
    <property type="entry name" value="RNA_pol_sigma70_r4_t2"/>
</dbReference>
<evidence type="ECO:0000259" key="6">
    <source>
        <dbReference type="Pfam" id="PF04542"/>
    </source>
</evidence>
<dbReference type="GO" id="GO:0006352">
    <property type="term" value="P:DNA-templated transcription initiation"/>
    <property type="evidence" value="ECO:0007669"/>
    <property type="project" value="InterPro"/>
</dbReference>
<dbReference type="NCBIfam" id="TIGR02937">
    <property type="entry name" value="sigma70-ECF"/>
    <property type="match status" value="1"/>
</dbReference>
<evidence type="ECO:0000256" key="3">
    <source>
        <dbReference type="ARBA" id="ARBA00023082"/>
    </source>
</evidence>
<feature type="domain" description="RNA polymerase sigma factor 70 region 4 type 2" evidence="7">
    <location>
        <begin position="102"/>
        <end position="152"/>
    </location>
</feature>
<dbReference type="PANTHER" id="PTHR43133:SF50">
    <property type="entry name" value="ECF RNA POLYMERASE SIGMA FACTOR SIGM"/>
    <property type="match status" value="1"/>
</dbReference>
<dbReference type="GO" id="GO:0016987">
    <property type="term" value="F:sigma factor activity"/>
    <property type="evidence" value="ECO:0007669"/>
    <property type="project" value="UniProtKB-KW"/>
</dbReference>
<reference evidence="8" key="1">
    <citation type="submission" date="2023-03" db="EMBL/GenBank/DDBJ databases">
        <title>Actinorhabdospora filicis NBRC 111898.</title>
        <authorList>
            <person name="Ichikawa N."/>
            <person name="Sato H."/>
            <person name="Tonouchi N."/>
        </authorList>
    </citation>
    <scope>NUCLEOTIDE SEQUENCE</scope>
    <source>
        <strain evidence="8">NBRC 111898</strain>
    </source>
</reference>
<sequence length="160" mass="18180">MSSFDEYVRARGSGLLRFAYLLCQDRHLAEDLTQEALARCHRSWKRVSNAGDPDAYVRKAVLRQFLSWRRRKSAMEKITADMTAHERSLDDGSASRAERSVLWTRLAALPRKQRAALVMRFYLDLDYAAISALMGCAESTARVHVHKGLATLRTTDLAHV</sequence>
<dbReference type="InterPro" id="IPR039425">
    <property type="entry name" value="RNA_pol_sigma-70-like"/>
</dbReference>
<dbReference type="EMBL" id="BSTX01000003">
    <property type="protein sequence ID" value="GLZ79720.1"/>
    <property type="molecule type" value="Genomic_DNA"/>
</dbReference>
<keyword evidence="9" id="KW-1185">Reference proteome</keyword>
<dbReference type="RefSeq" id="WP_285664868.1">
    <property type="nucleotide sequence ID" value="NZ_BSTX01000003.1"/>
</dbReference>
<dbReference type="SUPFAM" id="SSF88946">
    <property type="entry name" value="Sigma2 domain of RNA polymerase sigma factors"/>
    <property type="match status" value="1"/>
</dbReference>
<accession>A0A9W6SMM6</accession>
<dbReference type="Pfam" id="PF08281">
    <property type="entry name" value="Sigma70_r4_2"/>
    <property type="match status" value="1"/>
</dbReference>
<dbReference type="Gene3D" id="1.10.10.10">
    <property type="entry name" value="Winged helix-like DNA-binding domain superfamily/Winged helix DNA-binding domain"/>
    <property type="match status" value="1"/>
</dbReference>
<dbReference type="PANTHER" id="PTHR43133">
    <property type="entry name" value="RNA POLYMERASE ECF-TYPE SIGMA FACTO"/>
    <property type="match status" value="1"/>
</dbReference>
<feature type="domain" description="RNA polymerase sigma-70 region 2" evidence="6">
    <location>
        <begin position="11"/>
        <end position="73"/>
    </location>
</feature>
<organism evidence="8 9">
    <name type="scientific">Actinorhabdospora filicis</name>
    <dbReference type="NCBI Taxonomy" id="1785913"/>
    <lineage>
        <taxon>Bacteria</taxon>
        <taxon>Bacillati</taxon>
        <taxon>Actinomycetota</taxon>
        <taxon>Actinomycetes</taxon>
        <taxon>Micromonosporales</taxon>
        <taxon>Micromonosporaceae</taxon>
        <taxon>Actinorhabdospora</taxon>
    </lineage>
</organism>
<dbReference type="SUPFAM" id="SSF88659">
    <property type="entry name" value="Sigma3 and sigma4 domains of RNA polymerase sigma factors"/>
    <property type="match status" value="1"/>
</dbReference>
<gene>
    <name evidence="8" type="ORF">Afil01_45270</name>
</gene>
<dbReference type="Proteomes" id="UP001165079">
    <property type="component" value="Unassembled WGS sequence"/>
</dbReference>
<keyword evidence="4" id="KW-0238">DNA-binding</keyword>
<evidence type="ECO:0000256" key="5">
    <source>
        <dbReference type="ARBA" id="ARBA00023163"/>
    </source>
</evidence>
<evidence type="ECO:0000313" key="8">
    <source>
        <dbReference type="EMBL" id="GLZ79720.1"/>
    </source>
</evidence>
<dbReference type="AlphaFoldDB" id="A0A9W6SMM6"/>
<dbReference type="Pfam" id="PF04542">
    <property type="entry name" value="Sigma70_r2"/>
    <property type="match status" value="1"/>
</dbReference>
<name>A0A9W6SMM6_9ACTN</name>
<evidence type="ECO:0000256" key="1">
    <source>
        <dbReference type="ARBA" id="ARBA00010641"/>
    </source>
</evidence>